<dbReference type="OrthoDB" id="9806952at2"/>
<dbReference type="PANTHER" id="PTHR36442:SF1">
    <property type="entry name" value="CYCLIC-DI-AMP PHOSPHODIESTERASE PGPH"/>
    <property type="match status" value="1"/>
</dbReference>
<dbReference type="InterPro" id="IPR006674">
    <property type="entry name" value="HD_domain"/>
</dbReference>
<comment type="caution">
    <text evidence="3">The sequence shown here is derived from an EMBL/GenBank/DDBJ whole genome shotgun (WGS) entry which is preliminary data.</text>
</comment>
<keyword evidence="1" id="KW-0472">Membrane</keyword>
<accession>W1Q5T0</accession>
<feature type="transmembrane region" description="Helical" evidence="1">
    <location>
        <begin position="452"/>
        <end position="470"/>
    </location>
</feature>
<dbReference type="EMBL" id="ACIN03000013">
    <property type="protein sequence ID" value="ESK65234.1"/>
    <property type="molecule type" value="Genomic_DNA"/>
</dbReference>
<dbReference type="AlphaFoldDB" id="W1Q5T0"/>
<dbReference type="InterPro" id="IPR003607">
    <property type="entry name" value="HD/PDEase_dom"/>
</dbReference>
<evidence type="ECO:0000313" key="3">
    <source>
        <dbReference type="EMBL" id="ESK65234.1"/>
    </source>
</evidence>
<proteinExistence type="predicted"/>
<dbReference type="Pfam" id="PF07697">
    <property type="entry name" value="7TMR-HDED"/>
    <property type="match status" value="1"/>
</dbReference>
<dbReference type="CDD" id="cd00077">
    <property type="entry name" value="HDc"/>
    <property type="match status" value="1"/>
</dbReference>
<organism evidence="3 4">
    <name type="scientific">Abiotrophia defectiva ATCC 49176</name>
    <dbReference type="NCBI Taxonomy" id="592010"/>
    <lineage>
        <taxon>Bacteria</taxon>
        <taxon>Bacillati</taxon>
        <taxon>Bacillota</taxon>
        <taxon>Bacilli</taxon>
        <taxon>Lactobacillales</taxon>
        <taxon>Aerococcaceae</taxon>
        <taxon>Abiotrophia</taxon>
    </lineage>
</organism>
<dbReference type="InterPro" id="IPR011624">
    <property type="entry name" value="Metal-dep_PHydrolase_7TM_extra"/>
</dbReference>
<sequence>MAMNRRLERLQAKMGLSYQIMVGLILALWLLLLGYSSVQPRTYNFTLNRVADITVRAPKTVEDSERTEELRQHARSRVSDVRLYSPEVKNQQVDLLNQYFAFVKSVRQKDYRASDLEAAARAQAWSDTDIETLKASFTSTSQRLYWTQLTEAERLLLYNQSLKQGSVALMSLNESLPDNARNLWLSVDDKQFESMSTYVVDLLSQTLSQEIEPANTTANLSKLRASLREAGQYSQYQSALVDFIQPLIVPTLVYNQEETNRLKEEAAAAVQPAYILQGQIIVQEGHVIDSTVLRQLKLFGYLDASVGRYNAYIFYGLIIAHFFLLLGLNTQGFRFKQAPSAKRQMAMTIYALAFGGLFAVLKALEVLQVGGFAWATLLLPISLWPLLVVPKTSMRDGLIGLVSFNVMALFVLSDIFNILESLMPLVFYCFTGLIGMILVNAKVWLGRKRRFVPAYIGLQLLTILPLLLGFNMDLTTFQGRRMAGLMLANILMTIIFYLSLSPYWERLFNPSAELSLQQLANLNHPLLKDLIEKAPGTYHHSMMVANLSANAVEAIGGDSLLTRVASYYHDVGKTLHPLFFVENLPAGVENPHKMIKPIESAQIITDHVTAGVKIMEAHDLPASIQDICWQHHGTTLVQYFYYQAQQEGHPVNQADFRYPGPKPRTKEAAVIMIADSVEAASRSLKEYSQASIEGLVGAIIQGKVADDQFSECDLTVNELKIVQASLIQGVASMYHTRIEYPK</sequence>
<feature type="domain" description="HD/PDEase" evidence="2">
    <location>
        <begin position="533"/>
        <end position="689"/>
    </location>
</feature>
<dbReference type="STRING" id="592010.GCWU000182_001395"/>
<dbReference type="Proteomes" id="UP000019050">
    <property type="component" value="Unassembled WGS sequence"/>
</dbReference>
<evidence type="ECO:0000259" key="2">
    <source>
        <dbReference type="SMART" id="SM00471"/>
    </source>
</evidence>
<dbReference type="InterPro" id="IPR052722">
    <property type="entry name" value="PgpH_phosphodiesterase"/>
</dbReference>
<feature type="transmembrane region" description="Helical" evidence="1">
    <location>
        <begin position="482"/>
        <end position="500"/>
    </location>
</feature>
<feature type="transmembrane region" description="Helical" evidence="1">
    <location>
        <begin position="398"/>
        <end position="419"/>
    </location>
</feature>
<evidence type="ECO:0000313" key="4">
    <source>
        <dbReference type="Proteomes" id="UP000019050"/>
    </source>
</evidence>
<feature type="transmembrane region" description="Helical" evidence="1">
    <location>
        <begin position="370"/>
        <end position="389"/>
    </location>
</feature>
<keyword evidence="1" id="KW-0812">Transmembrane</keyword>
<dbReference type="InterPro" id="IPR006675">
    <property type="entry name" value="HDIG_dom"/>
</dbReference>
<name>W1Q5T0_ABIDE</name>
<dbReference type="NCBIfam" id="TIGR00277">
    <property type="entry name" value="HDIG"/>
    <property type="match status" value="1"/>
</dbReference>
<keyword evidence="1" id="KW-1133">Transmembrane helix</keyword>
<dbReference type="SUPFAM" id="SSF109604">
    <property type="entry name" value="HD-domain/PDEase-like"/>
    <property type="match status" value="1"/>
</dbReference>
<reference evidence="3" key="1">
    <citation type="submission" date="2013-06" db="EMBL/GenBank/DDBJ databases">
        <authorList>
            <person name="Weinstock G."/>
            <person name="Sodergren E."/>
            <person name="Clifton S."/>
            <person name="Fulton L."/>
            <person name="Fulton B."/>
            <person name="Courtney L."/>
            <person name="Fronick C."/>
            <person name="Harrison M."/>
            <person name="Strong C."/>
            <person name="Farmer C."/>
            <person name="Delahaunty K."/>
            <person name="Markovic C."/>
            <person name="Hall O."/>
            <person name="Minx P."/>
            <person name="Tomlinson C."/>
            <person name="Mitreva M."/>
            <person name="Nelson J."/>
            <person name="Hou S."/>
            <person name="Wollam A."/>
            <person name="Pepin K.H."/>
            <person name="Johnson M."/>
            <person name="Bhonagiri V."/>
            <person name="Nash W.E."/>
            <person name="Warren W."/>
            <person name="Chinwalla A."/>
            <person name="Mardis E.R."/>
            <person name="Wilson R.K."/>
        </authorList>
    </citation>
    <scope>NUCLEOTIDE SEQUENCE [LARGE SCALE GENOMIC DNA]</scope>
    <source>
        <strain evidence="3">ATCC 49176</strain>
    </source>
</reference>
<dbReference type="PANTHER" id="PTHR36442">
    <property type="entry name" value="CYCLIC-DI-AMP PHOSPHODIESTERASE PGPH"/>
    <property type="match status" value="1"/>
</dbReference>
<feature type="transmembrane region" description="Helical" evidence="1">
    <location>
        <begin position="312"/>
        <end position="333"/>
    </location>
</feature>
<feature type="transmembrane region" description="Helical" evidence="1">
    <location>
        <begin position="425"/>
        <end position="445"/>
    </location>
</feature>
<dbReference type="eggNOG" id="COG1480">
    <property type="taxonomic scope" value="Bacteria"/>
</dbReference>
<evidence type="ECO:0000256" key="1">
    <source>
        <dbReference type="SAM" id="Phobius"/>
    </source>
</evidence>
<dbReference type="SMART" id="SM00471">
    <property type="entry name" value="HDc"/>
    <property type="match status" value="1"/>
</dbReference>
<keyword evidence="4" id="KW-1185">Reference proteome</keyword>
<dbReference type="Pfam" id="PF01966">
    <property type="entry name" value="HD"/>
    <property type="match status" value="1"/>
</dbReference>
<gene>
    <name evidence="3" type="ORF">GCWU000182_001395</name>
</gene>
<protein>
    <submittedName>
        <fullName evidence="3">7TM-HD extracellular</fullName>
    </submittedName>
</protein>
<dbReference type="HOGENOM" id="CLU_015767_1_2_9"/>
<feature type="transmembrane region" description="Helical" evidence="1">
    <location>
        <begin position="345"/>
        <end position="364"/>
    </location>
</feature>
<dbReference type="Gene3D" id="1.10.3210.10">
    <property type="entry name" value="Hypothetical protein af1432"/>
    <property type="match status" value="1"/>
</dbReference>